<evidence type="ECO:0000256" key="5">
    <source>
        <dbReference type="ARBA" id="ARBA00023004"/>
    </source>
</evidence>
<dbReference type="GO" id="GO:0051539">
    <property type="term" value="F:4 iron, 4 sulfur cluster binding"/>
    <property type="evidence" value="ECO:0007669"/>
    <property type="project" value="UniProtKB-KW"/>
</dbReference>
<evidence type="ECO:0000313" key="8">
    <source>
        <dbReference type="EMBL" id="SFV71701.1"/>
    </source>
</evidence>
<evidence type="ECO:0000256" key="2">
    <source>
        <dbReference type="ARBA" id="ARBA00022485"/>
    </source>
</evidence>
<dbReference type="GO" id="GO:0003824">
    <property type="term" value="F:catalytic activity"/>
    <property type="evidence" value="ECO:0007669"/>
    <property type="project" value="InterPro"/>
</dbReference>
<dbReference type="PANTHER" id="PTHR43787">
    <property type="entry name" value="FEMO COFACTOR BIOSYNTHESIS PROTEIN NIFB-RELATED"/>
    <property type="match status" value="1"/>
</dbReference>
<keyword evidence="5" id="KW-0408">Iron</keyword>
<dbReference type="SFLD" id="SFLDS00029">
    <property type="entry name" value="Radical_SAM"/>
    <property type="match status" value="1"/>
</dbReference>
<dbReference type="Gene3D" id="3.20.20.70">
    <property type="entry name" value="Aldolase class I"/>
    <property type="match status" value="1"/>
</dbReference>
<dbReference type="AlphaFoldDB" id="A0A1W1D1E4"/>
<dbReference type="InterPro" id="IPR040084">
    <property type="entry name" value="GTPase_Obg"/>
</dbReference>
<evidence type="ECO:0000256" key="6">
    <source>
        <dbReference type="ARBA" id="ARBA00023014"/>
    </source>
</evidence>
<comment type="cofactor">
    <cofactor evidence="1">
        <name>[4Fe-4S] cluster</name>
        <dbReference type="ChEBI" id="CHEBI:49883"/>
    </cofactor>
</comment>
<name>A0A1W1D1E4_9ZZZZ</name>
<keyword evidence="2" id="KW-0004">4Fe-4S</keyword>
<reference evidence="8" key="1">
    <citation type="submission" date="2016-10" db="EMBL/GenBank/DDBJ databases">
        <authorList>
            <person name="de Groot N.N."/>
        </authorList>
    </citation>
    <scope>NUCLEOTIDE SEQUENCE</scope>
</reference>
<evidence type="ECO:0000256" key="4">
    <source>
        <dbReference type="ARBA" id="ARBA00022723"/>
    </source>
</evidence>
<dbReference type="Pfam" id="PF04055">
    <property type="entry name" value="Radical_SAM"/>
    <property type="match status" value="1"/>
</dbReference>
<dbReference type="PROSITE" id="PS51918">
    <property type="entry name" value="RADICAL_SAM"/>
    <property type="match status" value="1"/>
</dbReference>
<dbReference type="CDD" id="cd01335">
    <property type="entry name" value="Radical_SAM"/>
    <property type="match status" value="1"/>
</dbReference>
<dbReference type="GO" id="GO:0046872">
    <property type="term" value="F:metal ion binding"/>
    <property type="evidence" value="ECO:0007669"/>
    <property type="project" value="UniProtKB-KW"/>
</dbReference>
<proteinExistence type="predicted"/>
<evidence type="ECO:0000256" key="3">
    <source>
        <dbReference type="ARBA" id="ARBA00022691"/>
    </source>
</evidence>
<sequence>MNIIFGPINSRRFGKSLGIDLSPTKKQCNFDCLYCELSPTKTVGEYDEVVSVEEVMDALNAVLIEHQDIDVLTITANGEPTLYPHLSELMDEINQIKGSIKTLILSNSAKIAESSVQKALMKFDTVKLSLDCATPHCLKRVDRSHEGITIESIKEGMLEFRAKFSNPLIIEILMVKGINDSAKEIEALNEYLVQLNPTRIDLGTIDRPPAYRVEALSYEELRKISLLFDSSLPIYISTRKKVTGKASSYSKYEILETIKKRPLTQDDIAVLFDNESKQRFQDMLDKKQLILLNSSGCDFFIVNKLK</sequence>
<dbReference type="InterPro" id="IPR013785">
    <property type="entry name" value="Aldolase_TIM"/>
</dbReference>
<dbReference type="PANTHER" id="PTHR43787:SF11">
    <property type="entry name" value="UPF0026 PROTEIN SLR1464"/>
    <property type="match status" value="1"/>
</dbReference>
<dbReference type="InterPro" id="IPR007197">
    <property type="entry name" value="rSAM"/>
</dbReference>
<organism evidence="8">
    <name type="scientific">hydrothermal vent metagenome</name>
    <dbReference type="NCBI Taxonomy" id="652676"/>
    <lineage>
        <taxon>unclassified sequences</taxon>
        <taxon>metagenomes</taxon>
        <taxon>ecological metagenomes</taxon>
    </lineage>
</organism>
<evidence type="ECO:0000259" key="7">
    <source>
        <dbReference type="PROSITE" id="PS51918"/>
    </source>
</evidence>
<keyword evidence="6" id="KW-0411">Iron-sulfur</keyword>
<keyword evidence="3" id="KW-0949">S-adenosyl-L-methionine</keyword>
<dbReference type="EMBL" id="FPHM01000295">
    <property type="protein sequence ID" value="SFV71701.1"/>
    <property type="molecule type" value="Genomic_DNA"/>
</dbReference>
<dbReference type="SFLD" id="SFLDG01083">
    <property type="entry name" value="Uncharacterised_Radical_SAM_Su"/>
    <property type="match status" value="1"/>
</dbReference>
<protein>
    <submittedName>
        <fullName evidence="8">Putative Fe-S oxidoreductase</fullName>
    </submittedName>
</protein>
<gene>
    <name evidence="8" type="ORF">MNB_SV-13-1094</name>
</gene>
<dbReference type="InterPro" id="IPR058240">
    <property type="entry name" value="rSAM_sf"/>
</dbReference>
<accession>A0A1W1D1E4</accession>
<dbReference type="SUPFAM" id="SSF102114">
    <property type="entry name" value="Radical SAM enzymes"/>
    <property type="match status" value="1"/>
</dbReference>
<keyword evidence="4" id="KW-0479">Metal-binding</keyword>
<evidence type="ECO:0000256" key="1">
    <source>
        <dbReference type="ARBA" id="ARBA00001966"/>
    </source>
</evidence>
<feature type="domain" description="Radical SAM core" evidence="7">
    <location>
        <begin position="11"/>
        <end position="245"/>
    </location>
</feature>